<dbReference type="EMBL" id="JAVALS010000003">
    <property type="protein sequence ID" value="MDP5226834.1"/>
    <property type="molecule type" value="Genomic_DNA"/>
</dbReference>
<proteinExistence type="predicted"/>
<reference evidence="1 2" key="1">
    <citation type="submission" date="2023-08" db="EMBL/GenBank/DDBJ databases">
        <title>Arthrobacter horti sp. nov., isolated from forest soil.</title>
        <authorList>
            <person name="Park M."/>
        </authorList>
    </citation>
    <scope>NUCLEOTIDE SEQUENCE [LARGE SCALE GENOMIC DNA]</scope>
    <source>
        <strain evidence="1 2">YJM1</strain>
    </source>
</reference>
<gene>
    <name evidence="1" type="ORF">Q9R02_06685</name>
</gene>
<accession>A0ABT9INT7</accession>
<dbReference type="RefSeq" id="WP_305995887.1">
    <property type="nucleotide sequence ID" value="NZ_JAVALS010000003.1"/>
</dbReference>
<organism evidence="1 2">
    <name type="scientific">Arthrobacter horti</name>
    <dbReference type="NCBI Taxonomy" id="3068273"/>
    <lineage>
        <taxon>Bacteria</taxon>
        <taxon>Bacillati</taxon>
        <taxon>Actinomycetota</taxon>
        <taxon>Actinomycetes</taxon>
        <taxon>Micrococcales</taxon>
        <taxon>Micrococcaceae</taxon>
        <taxon>Arthrobacter</taxon>
    </lineage>
</organism>
<evidence type="ECO:0000313" key="1">
    <source>
        <dbReference type="EMBL" id="MDP5226834.1"/>
    </source>
</evidence>
<evidence type="ECO:0000313" key="2">
    <source>
        <dbReference type="Proteomes" id="UP001232725"/>
    </source>
</evidence>
<evidence type="ECO:0008006" key="3">
    <source>
        <dbReference type="Google" id="ProtNLM"/>
    </source>
</evidence>
<protein>
    <recommendedName>
        <fullName evidence="3">Acyl-CoA dehydrogenase</fullName>
    </recommendedName>
</protein>
<comment type="caution">
    <text evidence="1">The sequence shown here is derived from an EMBL/GenBank/DDBJ whole genome shotgun (WGS) entry which is preliminary data.</text>
</comment>
<dbReference type="Proteomes" id="UP001232725">
    <property type="component" value="Unassembled WGS sequence"/>
</dbReference>
<keyword evidence="2" id="KW-1185">Reference proteome</keyword>
<name>A0ABT9INT7_9MICC</name>
<sequence length="79" mass="8840">MSAEMFALYLRDLGDLVVRQAVEAKEARLAADPVDEQYSLGRLFAYHEVVSLMQQQADAFGLDRRALGLGDIDPDRDLL</sequence>